<proteinExistence type="predicted"/>
<evidence type="ECO:0000256" key="1">
    <source>
        <dbReference type="SAM" id="SignalP"/>
    </source>
</evidence>
<organism evidence="2 3">
    <name type="scientific">Phialemonium atrogriseum</name>
    <dbReference type="NCBI Taxonomy" id="1093897"/>
    <lineage>
        <taxon>Eukaryota</taxon>
        <taxon>Fungi</taxon>
        <taxon>Dikarya</taxon>
        <taxon>Ascomycota</taxon>
        <taxon>Pezizomycotina</taxon>
        <taxon>Sordariomycetes</taxon>
        <taxon>Sordariomycetidae</taxon>
        <taxon>Cephalothecales</taxon>
        <taxon>Cephalothecaceae</taxon>
        <taxon>Phialemonium</taxon>
    </lineage>
</organism>
<reference evidence="2" key="1">
    <citation type="submission" date="2023-06" db="EMBL/GenBank/DDBJ databases">
        <title>Genome-scale phylogeny and comparative genomics of the fungal order Sordariales.</title>
        <authorList>
            <consortium name="Lawrence Berkeley National Laboratory"/>
            <person name="Hensen N."/>
            <person name="Bonometti L."/>
            <person name="Westerberg I."/>
            <person name="Brannstrom I.O."/>
            <person name="Guillou S."/>
            <person name="Cros-Aarteil S."/>
            <person name="Calhoun S."/>
            <person name="Haridas S."/>
            <person name="Kuo A."/>
            <person name="Mondo S."/>
            <person name="Pangilinan J."/>
            <person name="Riley R."/>
            <person name="Labutti K."/>
            <person name="Andreopoulos B."/>
            <person name="Lipzen A."/>
            <person name="Chen C."/>
            <person name="Yanf M."/>
            <person name="Daum C."/>
            <person name="Ng V."/>
            <person name="Clum A."/>
            <person name="Steindorff A."/>
            <person name="Ohm R."/>
            <person name="Martin F."/>
            <person name="Silar P."/>
            <person name="Natvig D."/>
            <person name="Lalanne C."/>
            <person name="Gautier V."/>
            <person name="Ament-Velasquez S.L."/>
            <person name="Kruys A."/>
            <person name="Hutchinson M.I."/>
            <person name="Powell A.J."/>
            <person name="Barry K."/>
            <person name="Miller A.N."/>
            <person name="Grigoriev I.V."/>
            <person name="Debuchy R."/>
            <person name="Gladieux P."/>
            <person name="Thoren M.H."/>
            <person name="Johannesson H."/>
        </authorList>
    </citation>
    <scope>NUCLEOTIDE SEQUENCE</scope>
    <source>
        <strain evidence="2">8032-3</strain>
    </source>
</reference>
<dbReference type="AlphaFoldDB" id="A0AAJ0C9Q2"/>
<dbReference type="RefSeq" id="XP_060288768.1">
    <property type="nucleotide sequence ID" value="XM_060426479.1"/>
</dbReference>
<evidence type="ECO:0000313" key="2">
    <source>
        <dbReference type="EMBL" id="KAK1772555.1"/>
    </source>
</evidence>
<keyword evidence="1" id="KW-0732">Signal</keyword>
<accession>A0AAJ0C9Q2</accession>
<feature type="signal peptide" evidence="1">
    <location>
        <begin position="1"/>
        <end position="19"/>
    </location>
</feature>
<evidence type="ECO:0000313" key="3">
    <source>
        <dbReference type="Proteomes" id="UP001244011"/>
    </source>
</evidence>
<dbReference type="EMBL" id="MU838997">
    <property type="protein sequence ID" value="KAK1772555.1"/>
    <property type="molecule type" value="Genomic_DNA"/>
</dbReference>
<comment type="caution">
    <text evidence="2">The sequence shown here is derived from an EMBL/GenBank/DDBJ whole genome shotgun (WGS) entry which is preliminary data.</text>
</comment>
<dbReference type="PANTHER" id="PTHR39219">
    <property type="entry name" value="ER MEMBRANE PROTEIN COMPLEX SUBUNIT 10"/>
    <property type="match status" value="1"/>
</dbReference>
<dbReference type="GeneID" id="85309666"/>
<protein>
    <recommendedName>
        <fullName evidence="4">Cyclin-dependent protein kinase regulator pho80</fullName>
    </recommendedName>
</protein>
<dbReference type="Proteomes" id="UP001244011">
    <property type="component" value="Unassembled WGS sequence"/>
</dbReference>
<gene>
    <name evidence="2" type="ORF">QBC33DRAFT_521651</name>
</gene>
<keyword evidence="3" id="KW-1185">Reference proteome</keyword>
<dbReference type="PANTHER" id="PTHR39219:SF1">
    <property type="entry name" value="ER MEMBRANE PROTEIN COMPLEX SUBUNIT 10"/>
    <property type="match status" value="1"/>
</dbReference>
<name>A0AAJ0C9Q2_9PEZI</name>
<sequence length="196" mass="20889">MRPIHHLLLAVLSAALVRAESQATVATAAIYLQPITSPEAPPSLLAEVAYDPSDPSAPEVTSYEAPELPDEARLVRVGIYDRSAARWASSTTVASADSFGKGYSPHFTVSVDLEGNGLGVSCRGVRIDAGHTRDFGPQAKVVVTARGKQPDLNKPVVLSPEGRTVVQEEKSWFLKYWWVFAVGLFLLTSGGGGGDK</sequence>
<evidence type="ECO:0008006" key="4">
    <source>
        <dbReference type="Google" id="ProtNLM"/>
    </source>
</evidence>
<feature type="chain" id="PRO_5042502288" description="Cyclin-dependent protein kinase regulator pho80" evidence="1">
    <location>
        <begin position="20"/>
        <end position="196"/>
    </location>
</feature>